<name>A0A149PY92_9BURK</name>
<protein>
    <recommendedName>
        <fullName evidence="4">Tyr recombinase domain-containing protein</fullName>
    </recommendedName>
</protein>
<sequence length="411" mass="46206">MATELDELQTKVSLKEINGRTYAVVYDAGLDAVVWEIVEYTMFLADELMQQRSAIEAAVLAVAAYRNFLVKQALTDNLKPSKRGALPRYEFYESSDDLLKRFRDAEYARVISRSSSNHESHAAKRTVNAKLVQIYHFLNWYQYEYGWNFLGDVSRAVTSSLKRANVRHRKHGASGAYDRFPALERRVGHGARRGRGYEASADDIDKLKDYFFSNFTSYVAVRNILMMDIGDSLGWRRGTINSLQCHQFTPEALEKMTARGLACVPDRQKNGYKDSFYVSPDLATRISAFIHDTRQKLIDHASLAESKIDDAVFVSARDGRALSDKAISKIFGRAFVAIGAPKRAGMHSFRRKFANDSIAAETRARLAMGLDTSPESVAAAVSMDLGQKNPESIVPYVSANQTRLVSRNRKP</sequence>
<dbReference type="InterPro" id="IPR011010">
    <property type="entry name" value="DNA_brk_join_enz"/>
</dbReference>
<comment type="caution">
    <text evidence="2">The sequence shown here is derived from an EMBL/GenBank/DDBJ whole genome shotgun (WGS) entry which is preliminary data.</text>
</comment>
<proteinExistence type="predicted"/>
<gene>
    <name evidence="2" type="ORF">CI15_07610</name>
</gene>
<evidence type="ECO:0008006" key="4">
    <source>
        <dbReference type="Google" id="ProtNLM"/>
    </source>
</evidence>
<dbReference type="Proteomes" id="UP000075613">
    <property type="component" value="Unassembled WGS sequence"/>
</dbReference>
<dbReference type="SUPFAM" id="SSF56349">
    <property type="entry name" value="DNA breaking-rejoining enzymes"/>
    <property type="match status" value="1"/>
</dbReference>
<keyword evidence="3" id="KW-1185">Reference proteome</keyword>
<dbReference type="GO" id="GO:0015074">
    <property type="term" value="P:DNA integration"/>
    <property type="evidence" value="ECO:0007669"/>
    <property type="project" value="InterPro"/>
</dbReference>
<organism evidence="2 3">
    <name type="scientific">Paraburkholderia monticola</name>
    <dbReference type="NCBI Taxonomy" id="1399968"/>
    <lineage>
        <taxon>Bacteria</taxon>
        <taxon>Pseudomonadati</taxon>
        <taxon>Pseudomonadota</taxon>
        <taxon>Betaproteobacteria</taxon>
        <taxon>Burkholderiales</taxon>
        <taxon>Burkholderiaceae</taxon>
        <taxon>Paraburkholderia</taxon>
    </lineage>
</organism>
<dbReference type="RefSeq" id="WP_062125752.1">
    <property type="nucleotide sequence ID" value="NZ_LRBG01000004.1"/>
</dbReference>
<dbReference type="OrthoDB" id="6056902at2"/>
<keyword evidence="1" id="KW-0233">DNA recombination</keyword>
<dbReference type="GO" id="GO:0006310">
    <property type="term" value="P:DNA recombination"/>
    <property type="evidence" value="ECO:0007669"/>
    <property type="project" value="UniProtKB-KW"/>
</dbReference>
<dbReference type="Gene3D" id="1.10.443.10">
    <property type="entry name" value="Intergrase catalytic core"/>
    <property type="match status" value="1"/>
</dbReference>
<dbReference type="GO" id="GO:0003677">
    <property type="term" value="F:DNA binding"/>
    <property type="evidence" value="ECO:0007669"/>
    <property type="project" value="InterPro"/>
</dbReference>
<dbReference type="EMBL" id="LRBG01000004">
    <property type="protein sequence ID" value="KXU90028.1"/>
    <property type="molecule type" value="Genomic_DNA"/>
</dbReference>
<reference evidence="2 3" key="1">
    <citation type="journal article" date="2015" name="Int. J. Syst. Evol. Microbiol.">
        <title>Burkholderia monticola sp. nov., isolated from mountain soil.</title>
        <authorList>
            <person name="Baek I."/>
            <person name="Seo B."/>
            <person name="Lee I."/>
            <person name="Yi H."/>
            <person name="Chun J."/>
        </authorList>
    </citation>
    <scope>NUCLEOTIDE SEQUENCE [LARGE SCALE GENOMIC DNA]</scope>
    <source>
        <strain evidence="2 3">JC2948</strain>
    </source>
</reference>
<dbReference type="STRING" id="1399968.CI15_07610"/>
<evidence type="ECO:0000313" key="3">
    <source>
        <dbReference type="Proteomes" id="UP000075613"/>
    </source>
</evidence>
<dbReference type="InterPro" id="IPR013762">
    <property type="entry name" value="Integrase-like_cat_sf"/>
</dbReference>
<evidence type="ECO:0000256" key="1">
    <source>
        <dbReference type="ARBA" id="ARBA00023172"/>
    </source>
</evidence>
<evidence type="ECO:0000313" key="2">
    <source>
        <dbReference type="EMBL" id="KXU90028.1"/>
    </source>
</evidence>
<accession>A0A149PY92</accession>
<dbReference type="AlphaFoldDB" id="A0A149PY92"/>